<dbReference type="Proteomes" id="UP000258832">
    <property type="component" value="Segment"/>
</dbReference>
<protein>
    <recommendedName>
        <fullName evidence="1">DUF4031 domain-containing protein</fullName>
    </recommendedName>
</protein>
<accession>A0A345MBH1</accession>
<feature type="domain" description="DUF4031" evidence="1">
    <location>
        <begin position="3"/>
        <end position="87"/>
    </location>
</feature>
<dbReference type="EMBL" id="MH576973">
    <property type="protein sequence ID" value="AXH67842.1"/>
    <property type="molecule type" value="Genomic_DNA"/>
</dbReference>
<gene>
    <name evidence="2" type="primary">36</name>
    <name evidence="2" type="ORF">SEA_BROMDEN_36</name>
</gene>
<evidence type="ECO:0000313" key="2">
    <source>
        <dbReference type="EMBL" id="AXH67842.1"/>
    </source>
</evidence>
<evidence type="ECO:0000313" key="3">
    <source>
        <dbReference type="Proteomes" id="UP000258832"/>
    </source>
</evidence>
<dbReference type="GeneID" id="63209849"/>
<name>A0A345MBH1_9CAUD</name>
<dbReference type="KEGG" id="vg:63209849"/>
<sequence length="101" mass="11646">MTVYVDDMRMPARVGRINARWSHLMADTDAELHAFAFKLGLRRSWAQYPGTWKSHYDVTDTKRREAIKLGAVEIGYMSAESVRLLRAKLTTCKQQQLTNTN</sequence>
<dbReference type="RefSeq" id="YP_010013266.1">
    <property type="nucleotide sequence ID" value="NC_053510.1"/>
</dbReference>
<keyword evidence="3" id="KW-1185">Reference proteome</keyword>
<dbReference type="InterPro" id="IPR025109">
    <property type="entry name" value="DUF4031"/>
</dbReference>
<dbReference type="Pfam" id="PF13223">
    <property type="entry name" value="DUF4031"/>
    <property type="match status" value="1"/>
</dbReference>
<reference evidence="3" key="1">
    <citation type="submission" date="2018-07" db="EMBL/GenBank/DDBJ databases">
        <authorList>
            <person name="Quirk P.G."/>
            <person name="Krulwich T.A."/>
        </authorList>
    </citation>
    <scope>NUCLEOTIDE SEQUENCE [LARGE SCALE GENOMIC DNA]</scope>
</reference>
<proteinExistence type="predicted"/>
<organism evidence="2 3">
    <name type="scientific">Mycobacterium phage Bromden</name>
    <dbReference type="NCBI Taxonomy" id="2283252"/>
    <lineage>
        <taxon>Viruses</taxon>
        <taxon>Duplodnaviria</taxon>
        <taxon>Heunggongvirae</taxon>
        <taxon>Uroviricota</taxon>
        <taxon>Caudoviricetes</taxon>
        <taxon>Vilmaviridae</taxon>
        <taxon>Lclasvirinae</taxon>
        <taxon>Bromdenvirus</taxon>
        <taxon>Bromdenvirus bromden</taxon>
    </lineage>
</organism>
<evidence type="ECO:0000259" key="1">
    <source>
        <dbReference type="Pfam" id="PF13223"/>
    </source>
</evidence>